<sequence>MMSISNPSWADAEELPQNEVIENNDGTKTIISYKYTNGKKIKHTQKIKLVKVTESVDPAVATRRKWKRYGAEKNNKTVGPDARTTQFGEEVKLILSNSWAREAKQEEEEKKKESKATSKAITCRTCGGEHFTTKCPFKDTLGAEKKPESATAGAPAAGSVPSTPTLGSGASSYVPPHLRNRGPGAPPLQDRRERDDSTTLKVMNLNTAATEDQLRQVFSRFGNPQRVTIVRNRETRESRGLAFIEMDSIRTAQAAKDTLDGKGFLSMIMSVDWSKPKKN</sequence>
<keyword evidence="3 6" id="KW-0694">RNA-binding</keyword>
<organism evidence="9 10">
    <name type="scientific">Ambrosiozyma monospora</name>
    <name type="common">Yeast</name>
    <name type="synonym">Endomycopsis monosporus</name>
    <dbReference type="NCBI Taxonomy" id="43982"/>
    <lineage>
        <taxon>Eukaryota</taxon>
        <taxon>Fungi</taxon>
        <taxon>Dikarya</taxon>
        <taxon>Ascomycota</taxon>
        <taxon>Saccharomycotina</taxon>
        <taxon>Pichiomycetes</taxon>
        <taxon>Pichiales</taxon>
        <taxon>Pichiaceae</taxon>
        <taxon>Ambrosiozyma</taxon>
    </lineage>
</organism>
<feature type="domain" description="RRM" evidence="8">
    <location>
        <begin position="198"/>
        <end position="276"/>
    </location>
</feature>
<keyword evidence="2 5" id="KW-0396">Initiation factor</keyword>
<dbReference type="InterPro" id="IPR017334">
    <property type="entry name" value="eIF3_g"/>
</dbReference>
<dbReference type="GO" id="GO:0033290">
    <property type="term" value="C:eukaryotic 48S preinitiation complex"/>
    <property type="evidence" value="ECO:0007669"/>
    <property type="project" value="UniProtKB-UniRule"/>
</dbReference>
<dbReference type="PROSITE" id="PS50102">
    <property type="entry name" value="RRM"/>
    <property type="match status" value="1"/>
</dbReference>
<feature type="region of interest" description="Disordered" evidence="7">
    <location>
        <begin position="146"/>
        <end position="196"/>
    </location>
</feature>
<dbReference type="GO" id="GO:0003743">
    <property type="term" value="F:translation initiation factor activity"/>
    <property type="evidence" value="ECO:0007669"/>
    <property type="project" value="UniProtKB-UniRule"/>
</dbReference>
<dbReference type="AlphaFoldDB" id="A0A9W6YS16"/>
<evidence type="ECO:0000313" key="10">
    <source>
        <dbReference type="Proteomes" id="UP001165063"/>
    </source>
</evidence>
<dbReference type="Pfam" id="PF12353">
    <property type="entry name" value="eIF3g"/>
    <property type="match status" value="1"/>
</dbReference>
<keyword evidence="10" id="KW-1185">Reference proteome</keyword>
<keyword evidence="1 5" id="KW-0963">Cytoplasm</keyword>
<comment type="subcellular location">
    <subcellularLocation>
        <location evidence="5">Cytoplasm</location>
    </subcellularLocation>
</comment>
<proteinExistence type="inferred from homology"/>
<protein>
    <recommendedName>
        <fullName evidence="5">Eukaryotic translation initiation factor 3 subunit G</fullName>
        <shortName evidence="5">eIF3g</shortName>
    </recommendedName>
    <alternativeName>
        <fullName evidence="5">Eukaryotic translation initiation factor 3 RNA-binding subunit</fullName>
        <shortName evidence="5">eIF-3 RNA-binding subunit</shortName>
    </alternativeName>
    <alternativeName>
        <fullName evidence="5">Translation initiation factor eIF3 p33 subunit homolog</fullName>
        <shortName evidence="5">eIF3 p33 homolog</shortName>
    </alternativeName>
</protein>
<evidence type="ECO:0000256" key="7">
    <source>
        <dbReference type="SAM" id="MobiDB-lite"/>
    </source>
</evidence>
<feature type="compositionally biased region" description="Polar residues" evidence="7">
    <location>
        <begin position="160"/>
        <end position="171"/>
    </location>
</feature>
<dbReference type="InterPro" id="IPR024675">
    <property type="entry name" value="eIF3g_N"/>
</dbReference>
<evidence type="ECO:0000259" key="8">
    <source>
        <dbReference type="PROSITE" id="PS50102"/>
    </source>
</evidence>
<evidence type="ECO:0000256" key="1">
    <source>
        <dbReference type="ARBA" id="ARBA00022490"/>
    </source>
</evidence>
<dbReference type="PIRSF" id="PIRSF037949">
    <property type="entry name" value="Transl_init_eIF-3_RNA-bind"/>
    <property type="match status" value="1"/>
</dbReference>
<evidence type="ECO:0000256" key="5">
    <source>
        <dbReference type="HAMAP-Rule" id="MF_03006"/>
    </source>
</evidence>
<feature type="region of interest" description="Disordered" evidence="7">
    <location>
        <begin position="100"/>
        <end position="119"/>
    </location>
</feature>
<evidence type="ECO:0000256" key="2">
    <source>
        <dbReference type="ARBA" id="ARBA00022540"/>
    </source>
</evidence>
<dbReference type="GO" id="GO:0016282">
    <property type="term" value="C:eukaryotic 43S preinitiation complex"/>
    <property type="evidence" value="ECO:0007669"/>
    <property type="project" value="UniProtKB-UniRule"/>
</dbReference>
<dbReference type="Pfam" id="PF00076">
    <property type="entry name" value="RRM_1"/>
    <property type="match status" value="1"/>
</dbReference>
<comment type="subunit">
    <text evidence="5">Component of the eukaryotic translation initiation factor 3 (eIF-3) complex.</text>
</comment>
<evidence type="ECO:0000256" key="4">
    <source>
        <dbReference type="ARBA" id="ARBA00022917"/>
    </source>
</evidence>
<dbReference type="HAMAP" id="MF_03006">
    <property type="entry name" value="eIF3g"/>
    <property type="match status" value="1"/>
</dbReference>
<comment type="caution">
    <text evidence="9">The sequence shown here is derived from an EMBL/GenBank/DDBJ whole genome shotgun (WGS) entry which is preliminary data.</text>
</comment>
<name>A0A9W6YS16_AMBMO</name>
<dbReference type="GO" id="GO:0005852">
    <property type="term" value="C:eukaryotic translation initiation factor 3 complex"/>
    <property type="evidence" value="ECO:0007669"/>
    <property type="project" value="UniProtKB-UniRule"/>
</dbReference>
<dbReference type="SMART" id="SM00360">
    <property type="entry name" value="RRM"/>
    <property type="match status" value="1"/>
</dbReference>
<evidence type="ECO:0000256" key="6">
    <source>
        <dbReference type="PROSITE-ProRule" id="PRU00176"/>
    </source>
</evidence>
<dbReference type="SUPFAM" id="SSF54928">
    <property type="entry name" value="RNA-binding domain, RBD"/>
    <property type="match status" value="1"/>
</dbReference>
<dbReference type="OrthoDB" id="639027at2759"/>
<dbReference type="InterPro" id="IPR012677">
    <property type="entry name" value="Nucleotide-bd_a/b_plait_sf"/>
</dbReference>
<evidence type="ECO:0000256" key="3">
    <source>
        <dbReference type="ARBA" id="ARBA00022884"/>
    </source>
</evidence>
<keyword evidence="4 5" id="KW-0648">Protein biosynthesis</keyword>
<feature type="compositionally biased region" description="Basic and acidic residues" evidence="7">
    <location>
        <begin position="101"/>
        <end position="116"/>
    </location>
</feature>
<comment type="similarity">
    <text evidence="5">Belongs to the eIF-3 subunit G family.</text>
</comment>
<dbReference type="CDD" id="cd12933">
    <property type="entry name" value="eIF3G"/>
    <property type="match status" value="1"/>
</dbReference>
<comment type="function">
    <text evidence="5">RNA-binding component of the eukaryotic translation initiation factor 3 (eIF-3) complex, which is involved in protein synthesis of a specialized repertoire of mRNAs and, together with other initiation factors, stimulates binding of mRNA and methionyl-tRNAi to the 40S ribosome. The eIF-3 complex specifically targets and initiates translation of a subset of mRNAs involved in cell proliferation. This subunit can bind 18S rRNA.</text>
</comment>
<dbReference type="GO" id="GO:0001732">
    <property type="term" value="P:formation of cytoplasmic translation initiation complex"/>
    <property type="evidence" value="ECO:0007669"/>
    <property type="project" value="UniProtKB-UniRule"/>
</dbReference>
<dbReference type="Gene3D" id="3.30.70.330">
    <property type="match status" value="1"/>
</dbReference>
<evidence type="ECO:0000313" key="9">
    <source>
        <dbReference type="EMBL" id="GMG20834.1"/>
    </source>
</evidence>
<dbReference type="Proteomes" id="UP001165063">
    <property type="component" value="Unassembled WGS sequence"/>
</dbReference>
<dbReference type="GO" id="GO:0003723">
    <property type="term" value="F:RNA binding"/>
    <property type="evidence" value="ECO:0007669"/>
    <property type="project" value="UniProtKB-UniRule"/>
</dbReference>
<dbReference type="InterPro" id="IPR000504">
    <property type="entry name" value="RRM_dom"/>
</dbReference>
<gene>
    <name evidence="5" type="primary">TIF35</name>
    <name evidence="9" type="ORF">Amon01_000152900</name>
</gene>
<reference evidence="9" key="1">
    <citation type="submission" date="2023-04" db="EMBL/GenBank/DDBJ databases">
        <title>Ambrosiozyma monospora NBRC 1965.</title>
        <authorList>
            <person name="Ichikawa N."/>
            <person name="Sato H."/>
            <person name="Tonouchi N."/>
        </authorList>
    </citation>
    <scope>NUCLEOTIDE SEQUENCE</scope>
    <source>
        <strain evidence="9">NBRC 1965</strain>
    </source>
</reference>
<dbReference type="EMBL" id="BSXU01000481">
    <property type="protein sequence ID" value="GMG20834.1"/>
    <property type="molecule type" value="Genomic_DNA"/>
</dbReference>
<dbReference type="InterPro" id="IPR035979">
    <property type="entry name" value="RBD_domain_sf"/>
</dbReference>
<accession>A0A9W6YS16</accession>
<dbReference type="PANTHER" id="PTHR10352">
    <property type="entry name" value="EUKARYOTIC TRANSLATION INITIATION FACTOR 3 SUBUNIT G"/>
    <property type="match status" value="1"/>
</dbReference>